<dbReference type="Gene3D" id="3.40.50.880">
    <property type="match status" value="1"/>
</dbReference>
<evidence type="ECO:0000256" key="7">
    <source>
        <dbReference type="ARBA" id="ARBA00022801"/>
    </source>
</evidence>
<comment type="function">
    <text evidence="2">Exopeptidase that catalyzes the hydrolytic cleavage of multi-L-arginyl-poly-L-aspartic acid (cyanophycin; a water-insoluble reserve polymer) into aspartate-arginine dipeptides.</text>
</comment>
<evidence type="ECO:0000256" key="5">
    <source>
        <dbReference type="ARBA" id="ARBA00015719"/>
    </source>
</evidence>
<comment type="catalytic activity">
    <reaction evidence="1">
        <text>[L-4-(L-arginin-2-N-yl)aspartate](n) + H2O = [L-4-(L-arginin-2-N-yl)aspartate](n-1) + L-4-(L-arginin-2-N-yl)aspartate</text>
        <dbReference type="Rhea" id="RHEA:12845"/>
        <dbReference type="Rhea" id="RHEA-COMP:13728"/>
        <dbReference type="Rhea" id="RHEA-COMP:13734"/>
        <dbReference type="ChEBI" id="CHEBI:15377"/>
        <dbReference type="ChEBI" id="CHEBI:137986"/>
        <dbReference type="ChEBI" id="CHEBI:137991"/>
        <dbReference type="EC" id="3.4.15.6"/>
    </reaction>
</comment>
<accession>A0ABW4X1W9</accession>
<dbReference type="EC" id="3.4.15.6" evidence="4"/>
<feature type="chain" id="PRO_5047305642" description="Cyanophycinase" evidence="9">
    <location>
        <begin position="21"/>
        <end position="310"/>
    </location>
</feature>
<dbReference type="PANTHER" id="PTHR36175:SF1">
    <property type="entry name" value="CYANOPHYCINASE"/>
    <property type="match status" value="1"/>
</dbReference>
<keyword evidence="10" id="KW-0121">Carboxypeptidase</keyword>
<dbReference type="SUPFAM" id="SSF52317">
    <property type="entry name" value="Class I glutamine amidotransferase-like"/>
    <property type="match status" value="1"/>
</dbReference>
<evidence type="ECO:0000256" key="8">
    <source>
        <dbReference type="ARBA" id="ARBA00022825"/>
    </source>
</evidence>
<dbReference type="GO" id="GO:0008241">
    <property type="term" value="F:peptidyl-dipeptidase activity"/>
    <property type="evidence" value="ECO:0007669"/>
    <property type="project" value="UniProtKB-EC"/>
</dbReference>
<name>A0ABW4X1W9_9BACT</name>
<dbReference type="RefSeq" id="WP_229962834.1">
    <property type="nucleotide sequence ID" value="NZ_JAJJWI010000035.1"/>
</dbReference>
<dbReference type="EMBL" id="JBHUHV010000049">
    <property type="protein sequence ID" value="MFD2068170.1"/>
    <property type="molecule type" value="Genomic_DNA"/>
</dbReference>
<evidence type="ECO:0000256" key="1">
    <source>
        <dbReference type="ARBA" id="ARBA00001092"/>
    </source>
</evidence>
<dbReference type="InterPro" id="IPR005320">
    <property type="entry name" value="Peptidase_S51"/>
</dbReference>
<organism evidence="10 11">
    <name type="scientific">Pontibacter silvestris</name>
    <dbReference type="NCBI Taxonomy" id="2305183"/>
    <lineage>
        <taxon>Bacteria</taxon>
        <taxon>Pseudomonadati</taxon>
        <taxon>Bacteroidota</taxon>
        <taxon>Cytophagia</taxon>
        <taxon>Cytophagales</taxon>
        <taxon>Hymenobacteraceae</taxon>
        <taxon>Pontibacter</taxon>
    </lineage>
</organism>
<comment type="caution">
    <text evidence="10">The sequence shown here is derived from an EMBL/GenBank/DDBJ whole genome shotgun (WGS) entry which is preliminary data.</text>
</comment>
<sequence>MKKSALVFAIAAFLMTNAFAQTPIQIKASSTRHGPENGTLIIIGGNVGHTAAIWNKFVELAGGKDKARIVVVTTASGDSAAFDTRDIETVKKETGVKHVTLLHTNNLKEANSDKFIAPLKQATGVYFVGGRQWRIADSYLNTLTHQAFFDVLNRGGVIAGSSAGASIQGSFLWRGDTKGADILIGDHTQGLGFLKNSVIDQHLLKRNRQFDLIKFIKQSPTFIGIGLDEATAVVVQKDTMEVIGKSYVAVYDYNTIIASEDKSRVDINKGSTLSSGPFFFLSEGQKYDLGKRCIIGKNVEKPAEPSSYNR</sequence>
<proteinExistence type="inferred from homology"/>
<gene>
    <name evidence="10" type="ORF">ACFSKU_14850</name>
</gene>
<evidence type="ECO:0000256" key="4">
    <source>
        <dbReference type="ARBA" id="ARBA00013115"/>
    </source>
</evidence>
<dbReference type="Pfam" id="PF03575">
    <property type="entry name" value="Peptidase_S51"/>
    <property type="match status" value="1"/>
</dbReference>
<protein>
    <recommendedName>
        <fullName evidence="5">Cyanophycinase</fullName>
        <ecNumber evidence="4">3.4.15.6</ecNumber>
    </recommendedName>
</protein>
<keyword evidence="8" id="KW-0720">Serine protease</keyword>
<evidence type="ECO:0000256" key="3">
    <source>
        <dbReference type="ARBA" id="ARBA00006534"/>
    </source>
</evidence>
<dbReference type="InterPro" id="IPR011811">
    <property type="entry name" value="Peptidase_S51_cyanophycinase"/>
</dbReference>
<keyword evidence="11" id="KW-1185">Reference proteome</keyword>
<dbReference type="CDD" id="cd03145">
    <property type="entry name" value="GAT1_cyanophycinase"/>
    <property type="match status" value="1"/>
</dbReference>
<dbReference type="NCBIfam" id="TIGR02069">
    <property type="entry name" value="cyanophycinase"/>
    <property type="match status" value="1"/>
</dbReference>
<feature type="signal peptide" evidence="9">
    <location>
        <begin position="1"/>
        <end position="20"/>
    </location>
</feature>
<evidence type="ECO:0000256" key="9">
    <source>
        <dbReference type="SAM" id="SignalP"/>
    </source>
</evidence>
<dbReference type="InterPro" id="IPR029062">
    <property type="entry name" value="Class_I_gatase-like"/>
</dbReference>
<dbReference type="GO" id="GO:0004180">
    <property type="term" value="F:carboxypeptidase activity"/>
    <property type="evidence" value="ECO:0007669"/>
    <property type="project" value="UniProtKB-KW"/>
</dbReference>
<keyword evidence="6" id="KW-0645">Protease</keyword>
<keyword evidence="9" id="KW-0732">Signal</keyword>
<reference evidence="11" key="1">
    <citation type="journal article" date="2019" name="Int. J. Syst. Evol. Microbiol.">
        <title>The Global Catalogue of Microorganisms (GCM) 10K type strain sequencing project: providing services to taxonomists for standard genome sequencing and annotation.</title>
        <authorList>
            <consortium name="The Broad Institute Genomics Platform"/>
            <consortium name="The Broad Institute Genome Sequencing Center for Infectious Disease"/>
            <person name="Wu L."/>
            <person name="Ma J."/>
        </authorList>
    </citation>
    <scope>NUCLEOTIDE SEQUENCE [LARGE SCALE GENOMIC DNA]</scope>
    <source>
        <strain evidence="11">JCM 16545</strain>
    </source>
</reference>
<dbReference type="PANTHER" id="PTHR36175">
    <property type="entry name" value="CYANOPHYCINASE"/>
    <property type="match status" value="1"/>
</dbReference>
<evidence type="ECO:0000313" key="10">
    <source>
        <dbReference type="EMBL" id="MFD2068170.1"/>
    </source>
</evidence>
<evidence type="ECO:0000256" key="2">
    <source>
        <dbReference type="ARBA" id="ARBA00002039"/>
    </source>
</evidence>
<evidence type="ECO:0000313" key="11">
    <source>
        <dbReference type="Proteomes" id="UP001597369"/>
    </source>
</evidence>
<comment type="similarity">
    <text evidence="3">Belongs to the peptidase S51 family.</text>
</comment>
<evidence type="ECO:0000256" key="6">
    <source>
        <dbReference type="ARBA" id="ARBA00022670"/>
    </source>
</evidence>
<dbReference type="Proteomes" id="UP001597369">
    <property type="component" value="Unassembled WGS sequence"/>
</dbReference>
<keyword evidence="7 10" id="KW-0378">Hydrolase</keyword>